<dbReference type="AlphaFoldDB" id="A0A0A9A2T8"/>
<dbReference type="SUPFAM" id="SSF52374">
    <property type="entry name" value="Nucleotidylyl transferase"/>
    <property type="match status" value="1"/>
</dbReference>
<dbReference type="GO" id="GO:0005524">
    <property type="term" value="F:ATP binding"/>
    <property type="evidence" value="ECO:0007669"/>
    <property type="project" value="UniProtKB-KW"/>
</dbReference>
<dbReference type="InterPro" id="IPR014729">
    <property type="entry name" value="Rossmann-like_a/b/a_fold"/>
</dbReference>
<keyword evidence="5" id="KW-0030">Aminoacyl-tRNA synthetase</keyword>
<keyword evidence="4" id="KW-0648">Protein biosynthesis</keyword>
<name>A0A0A9A2T8_ARUDO</name>
<protein>
    <recommendedName>
        <fullName evidence="6">Aminoacyl-tRNA synthetase class Ia domain-containing protein</fullName>
    </recommendedName>
</protein>
<reference evidence="7" key="2">
    <citation type="journal article" date="2015" name="Data Brief">
        <title>Shoot transcriptome of the giant reed, Arundo donax.</title>
        <authorList>
            <person name="Barrero R.A."/>
            <person name="Guerrero F.D."/>
            <person name="Moolhuijzen P."/>
            <person name="Goolsby J.A."/>
            <person name="Tidwell J."/>
            <person name="Bellgard S.E."/>
            <person name="Bellgard M.I."/>
        </authorList>
    </citation>
    <scope>NUCLEOTIDE SEQUENCE</scope>
    <source>
        <tissue evidence="7">Shoot tissue taken approximately 20 cm above the soil surface</tissue>
    </source>
</reference>
<organism evidence="7">
    <name type="scientific">Arundo donax</name>
    <name type="common">Giant reed</name>
    <name type="synonym">Donax arundinaceus</name>
    <dbReference type="NCBI Taxonomy" id="35708"/>
    <lineage>
        <taxon>Eukaryota</taxon>
        <taxon>Viridiplantae</taxon>
        <taxon>Streptophyta</taxon>
        <taxon>Embryophyta</taxon>
        <taxon>Tracheophyta</taxon>
        <taxon>Spermatophyta</taxon>
        <taxon>Magnoliopsida</taxon>
        <taxon>Liliopsida</taxon>
        <taxon>Poales</taxon>
        <taxon>Poaceae</taxon>
        <taxon>PACMAD clade</taxon>
        <taxon>Arundinoideae</taxon>
        <taxon>Arundineae</taxon>
        <taxon>Arundo</taxon>
    </lineage>
</organism>
<dbReference type="GO" id="GO:0004812">
    <property type="term" value="F:aminoacyl-tRNA ligase activity"/>
    <property type="evidence" value="ECO:0007669"/>
    <property type="project" value="UniProtKB-KW"/>
</dbReference>
<dbReference type="GO" id="GO:0006418">
    <property type="term" value="P:tRNA aminoacylation for protein translation"/>
    <property type="evidence" value="ECO:0007669"/>
    <property type="project" value="InterPro"/>
</dbReference>
<dbReference type="InterPro" id="IPR002300">
    <property type="entry name" value="aa-tRNA-synth_Ia"/>
</dbReference>
<dbReference type="EMBL" id="GBRH01253642">
    <property type="protein sequence ID" value="JAD44253.1"/>
    <property type="molecule type" value="Transcribed_RNA"/>
</dbReference>
<evidence type="ECO:0000256" key="3">
    <source>
        <dbReference type="ARBA" id="ARBA00022840"/>
    </source>
</evidence>
<evidence type="ECO:0000256" key="1">
    <source>
        <dbReference type="ARBA" id="ARBA00022598"/>
    </source>
</evidence>
<evidence type="ECO:0000256" key="2">
    <source>
        <dbReference type="ARBA" id="ARBA00022741"/>
    </source>
</evidence>
<dbReference type="Gene3D" id="3.40.50.620">
    <property type="entry name" value="HUPs"/>
    <property type="match status" value="1"/>
</dbReference>
<keyword evidence="1" id="KW-0436">Ligase</keyword>
<keyword evidence="2" id="KW-0547">Nucleotide-binding</keyword>
<evidence type="ECO:0000259" key="6">
    <source>
        <dbReference type="Pfam" id="PF00133"/>
    </source>
</evidence>
<dbReference type="Pfam" id="PF00133">
    <property type="entry name" value="tRNA-synt_1"/>
    <property type="match status" value="1"/>
</dbReference>
<sequence length="44" mass="5333">MYFNYHTMKTIQNAMIRWRRMSGYNALWVPRMNHAGTATQQVRT</sequence>
<keyword evidence="3" id="KW-0067">ATP-binding</keyword>
<proteinExistence type="predicted"/>
<evidence type="ECO:0000313" key="7">
    <source>
        <dbReference type="EMBL" id="JAD44253.1"/>
    </source>
</evidence>
<feature type="domain" description="Aminoacyl-tRNA synthetase class Ia" evidence="6">
    <location>
        <begin position="8"/>
        <end position="42"/>
    </location>
</feature>
<evidence type="ECO:0000256" key="5">
    <source>
        <dbReference type="ARBA" id="ARBA00023146"/>
    </source>
</evidence>
<reference evidence="7" key="1">
    <citation type="submission" date="2014-09" db="EMBL/GenBank/DDBJ databases">
        <authorList>
            <person name="Magalhaes I.L.F."/>
            <person name="Oliveira U."/>
            <person name="Santos F.R."/>
            <person name="Vidigal T.H.D.A."/>
            <person name="Brescovit A.D."/>
            <person name="Santos A.J."/>
        </authorList>
    </citation>
    <scope>NUCLEOTIDE SEQUENCE</scope>
    <source>
        <tissue evidence="7">Shoot tissue taken approximately 20 cm above the soil surface</tissue>
    </source>
</reference>
<accession>A0A0A9A2T8</accession>
<evidence type="ECO:0000256" key="4">
    <source>
        <dbReference type="ARBA" id="ARBA00022917"/>
    </source>
</evidence>